<dbReference type="GeneID" id="98910684"/>
<dbReference type="GO" id="GO:0005829">
    <property type="term" value="C:cytosol"/>
    <property type="evidence" value="ECO:0007669"/>
    <property type="project" value="TreeGrafter"/>
</dbReference>
<dbReference type="UniPathway" id="UPA00193"/>
<dbReference type="STRING" id="742743.HMPREF9453_01617"/>
<dbReference type="GO" id="GO:0071949">
    <property type="term" value="F:FAD binding"/>
    <property type="evidence" value="ECO:0007669"/>
    <property type="project" value="TreeGrafter"/>
</dbReference>
<evidence type="ECO:0000256" key="5">
    <source>
        <dbReference type="ARBA" id="ARBA00022827"/>
    </source>
</evidence>
<dbReference type="PATRIC" id="fig|742743.3.peg.1650"/>
<keyword evidence="4 8" id="KW-0285">Flavoprotein</keyword>
<evidence type="ECO:0000313" key="10">
    <source>
        <dbReference type="Proteomes" id="UP000003277"/>
    </source>
</evidence>
<evidence type="ECO:0000256" key="2">
    <source>
        <dbReference type="ARBA" id="ARBA00004777"/>
    </source>
</evidence>
<comment type="similarity">
    <text evidence="3 8">Belongs to the methylenetetrahydrofolate reductase family.</text>
</comment>
<comment type="caution">
    <text evidence="9">The sequence shown here is derived from an EMBL/GenBank/DDBJ whole genome shotgun (WGS) entry which is preliminary data.</text>
</comment>
<dbReference type="CDD" id="cd00537">
    <property type="entry name" value="MTHFR"/>
    <property type="match status" value="1"/>
</dbReference>
<organism evidence="9 10">
    <name type="scientific">Dialister succinatiphilus YIT 11850</name>
    <dbReference type="NCBI Taxonomy" id="742743"/>
    <lineage>
        <taxon>Bacteria</taxon>
        <taxon>Bacillati</taxon>
        <taxon>Bacillota</taxon>
        <taxon>Negativicutes</taxon>
        <taxon>Veillonellales</taxon>
        <taxon>Veillonellaceae</taxon>
        <taxon>Dialister</taxon>
    </lineage>
</organism>
<dbReference type="Gene3D" id="3.20.20.220">
    <property type="match status" value="1"/>
</dbReference>
<dbReference type="EMBL" id="ADLT01000052">
    <property type="protein sequence ID" value="EHO62492.1"/>
    <property type="molecule type" value="Genomic_DNA"/>
</dbReference>
<dbReference type="InterPro" id="IPR029041">
    <property type="entry name" value="FAD-linked_oxidoreductase-like"/>
</dbReference>
<comment type="pathway">
    <text evidence="2 8">One-carbon metabolism; tetrahydrofolate interconversion.</text>
</comment>
<dbReference type="GO" id="GO:0035999">
    <property type="term" value="P:tetrahydrofolate interconversion"/>
    <property type="evidence" value="ECO:0007669"/>
    <property type="project" value="UniProtKB-UniPathway"/>
</dbReference>
<accession>H1D1X9</accession>
<dbReference type="eggNOG" id="COG0685">
    <property type="taxonomic scope" value="Bacteria"/>
</dbReference>
<keyword evidence="5 8" id="KW-0274">FAD</keyword>
<protein>
    <recommendedName>
        <fullName evidence="8">Methylenetetrahydrofolate reductase</fullName>
    </recommendedName>
</protein>
<dbReference type="RefSeq" id="WP_008860111.1">
    <property type="nucleotide sequence ID" value="NZ_JH591188.1"/>
</dbReference>
<evidence type="ECO:0000256" key="3">
    <source>
        <dbReference type="ARBA" id="ARBA00006743"/>
    </source>
</evidence>
<keyword evidence="10" id="KW-1185">Reference proteome</keyword>
<sequence>MSTLKEKHNQHIFTITTELDPPKSASSSVTEAQVVKVAPYVDAVNIADCPMAKMRMSPIALSSIIQSRYQVESIFHLTCRDRNVIGLQAELLGAYALGVHNILTLTGDPPSIGDHPDAKGVFEVDSTGLIEIAKALNEGHDMMGHELGEAADFYIGTTANPGADDLDKEIRRLEGKKKAGAQFIQTQPIYDIRQAENFLAAAKDLSLPILFGIVPLKSFKMANYLNSHVPGIFIPPAVMKAMETGGRETGIALSRELVQALRDIHADGAHLMPVNDVDAVAEICRTHK</sequence>
<proteinExistence type="inferred from homology"/>
<evidence type="ECO:0000256" key="4">
    <source>
        <dbReference type="ARBA" id="ARBA00022630"/>
    </source>
</evidence>
<dbReference type="PANTHER" id="PTHR45754:SF3">
    <property type="entry name" value="METHYLENETETRAHYDROFOLATE REDUCTASE (NADPH)"/>
    <property type="match status" value="1"/>
</dbReference>
<comment type="cofactor">
    <cofactor evidence="1 8">
        <name>FAD</name>
        <dbReference type="ChEBI" id="CHEBI:57692"/>
    </cofactor>
</comment>
<evidence type="ECO:0000313" key="9">
    <source>
        <dbReference type="EMBL" id="EHO62492.1"/>
    </source>
</evidence>
<comment type="catalytic activity">
    <reaction evidence="7">
        <text>(6S)-5-methyl-5,6,7,8-tetrahydrofolate + NAD(+) = (6R)-5,10-methylene-5,6,7,8-tetrahydrofolate + NADH + H(+)</text>
        <dbReference type="Rhea" id="RHEA:19821"/>
        <dbReference type="ChEBI" id="CHEBI:15378"/>
        <dbReference type="ChEBI" id="CHEBI:15636"/>
        <dbReference type="ChEBI" id="CHEBI:18608"/>
        <dbReference type="ChEBI" id="CHEBI:57540"/>
        <dbReference type="ChEBI" id="CHEBI:57945"/>
        <dbReference type="EC" id="1.5.1.54"/>
    </reaction>
    <physiologicalReaction direction="right-to-left" evidence="7">
        <dbReference type="Rhea" id="RHEA:19823"/>
    </physiologicalReaction>
</comment>
<dbReference type="OrthoDB" id="9803687at2"/>
<name>H1D1X9_9FIRM</name>
<dbReference type="Pfam" id="PF02219">
    <property type="entry name" value="MTHFR"/>
    <property type="match status" value="1"/>
</dbReference>
<reference evidence="9 10" key="1">
    <citation type="submission" date="2011-11" db="EMBL/GenBank/DDBJ databases">
        <title>The Genome Sequence of Dialister succinatiphilus YIT 11850.</title>
        <authorList>
            <consortium name="The Broad Institute Genome Sequencing Platform"/>
            <person name="Earl A."/>
            <person name="Ward D."/>
            <person name="Feldgarden M."/>
            <person name="Gevers D."/>
            <person name="Morotomi M."/>
            <person name="Young S.K."/>
            <person name="Zeng Q."/>
            <person name="Gargeya S."/>
            <person name="Fitzgerald M."/>
            <person name="Haas B."/>
            <person name="Abouelleil A."/>
            <person name="Alvarado L."/>
            <person name="Arachchi H.M."/>
            <person name="Berlin A."/>
            <person name="Brown A."/>
            <person name="Chapman S.B."/>
            <person name="Dunbar C."/>
            <person name="Gearin G."/>
            <person name="Goldberg J."/>
            <person name="Griggs A."/>
            <person name="Gujja S."/>
            <person name="Heiman D."/>
            <person name="Howarth C."/>
            <person name="Lui A."/>
            <person name="MacDonald P.J.P."/>
            <person name="Montmayeur A."/>
            <person name="Murphy C."/>
            <person name="Neiman D."/>
            <person name="Pearson M."/>
            <person name="Priest M."/>
            <person name="Roberts A."/>
            <person name="Saif S."/>
            <person name="Shea T."/>
            <person name="Sisk P."/>
            <person name="Stolte C."/>
            <person name="Sykes S."/>
            <person name="Wortman J."/>
            <person name="Nusbaum C."/>
            <person name="Birren B."/>
        </authorList>
    </citation>
    <scope>NUCLEOTIDE SEQUENCE [LARGE SCALE GENOMIC DNA]</scope>
    <source>
        <strain evidence="9 10">YIT 11850</strain>
    </source>
</reference>
<dbReference type="Proteomes" id="UP000003277">
    <property type="component" value="Unassembled WGS sequence"/>
</dbReference>
<evidence type="ECO:0000256" key="7">
    <source>
        <dbReference type="ARBA" id="ARBA00048628"/>
    </source>
</evidence>
<dbReference type="GO" id="GO:0106312">
    <property type="term" value="F:methylenetetrahydrofolate reductase (NADH) activity"/>
    <property type="evidence" value="ECO:0007669"/>
    <property type="project" value="UniProtKB-EC"/>
</dbReference>
<evidence type="ECO:0000256" key="6">
    <source>
        <dbReference type="ARBA" id="ARBA00023002"/>
    </source>
</evidence>
<dbReference type="HOGENOM" id="CLU_057297_0_0_9"/>
<dbReference type="InterPro" id="IPR003171">
    <property type="entry name" value="Mehydrof_redctse-like"/>
</dbReference>
<gene>
    <name evidence="9" type="ORF">HMPREF9453_01617</name>
</gene>
<dbReference type="PANTHER" id="PTHR45754">
    <property type="entry name" value="METHYLENETETRAHYDROFOLATE REDUCTASE"/>
    <property type="match status" value="1"/>
</dbReference>
<dbReference type="GO" id="GO:0009086">
    <property type="term" value="P:methionine biosynthetic process"/>
    <property type="evidence" value="ECO:0007669"/>
    <property type="project" value="TreeGrafter"/>
</dbReference>
<dbReference type="AlphaFoldDB" id="H1D1X9"/>
<evidence type="ECO:0000256" key="8">
    <source>
        <dbReference type="RuleBase" id="RU003862"/>
    </source>
</evidence>
<keyword evidence="6 8" id="KW-0560">Oxidoreductase</keyword>
<evidence type="ECO:0000256" key="1">
    <source>
        <dbReference type="ARBA" id="ARBA00001974"/>
    </source>
</evidence>
<dbReference type="SUPFAM" id="SSF51730">
    <property type="entry name" value="FAD-linked oxidoreductase"/>
    <property type="match status" value="1"/>
</dbReference>